<dbReference type="EMBL" id="HBUF01672097">
    <property type="protein sequence ID" value="CAG6790651.1"/>
    <property type="molecule type" value="Transcribed_RNA"/>
</dbReference>
<evidence type="ECO:0000256" key="1">
    <source>
        <dbReference type="SAM" id="Phobius"/>
    </source>
</evidence>
<feature type="transmembrane region" description="Helical" evidence="1">
    <location>
        <begin position="84"/>
        <end position="106"/>
    </location>
</feature>
<keyword evidence="1" id="KW-0472">Membrane</keyword>
<dbReference type="AlphaFoldDB" id="A0A8D9BUT9"/>
<reference evidence="2" key="1">
    <citation type="submission" date="2021-05" db="EMBL/GenBank/DDBJ databases">
        <authorList>
            <person name="Alioto T."/>
            <person name="Alioto T."/>
            <person name="Gomez Garrido J."/>
        </authorList>
    </citation>
    <scope>NUCLEOTIDE SEQUENCE</scope>
</reference>
<sequence length="117" mass="13462">MLLSYYLHYTNKLSDYIHSIKRLFYSCIPAEISFDSLASGPKFSTHYSMPCHDDILIEILMNERMIPPRPACTPTCSYSKSPCIWCLLLLLFAYTCVHVLPAYMIIQSVPILTYISI</sequence>
<evidence type="ECO:0000313" key="2">
    <source>
        <dbReference type="EMBL" id="CAG6790651.1"/>
    </source>
</evidence>
<keyword evidence="1" id="KW-1133">Transmembrane helix</keyword>
<name>A0A8D9BUT9_9HEMI</name>
<proteinExistence type="predicted"/>
<keyword evidence="1" id="KW-0812">Transmembrane</keyword>
<organism evidence="2">
    <name type="scientific">Cacopsylla melanoneura</name>
    <dbReference type="NCBI Taxonomy" id="428564"/>
    <lineage>
        <taxon>Eukaryota</taxon>
        <taxon>Metazoa</taxon>
        <taxon>Ecdysozoa</taxon>
        <taxon>Arthropoda</taxon>
        <taxon>Hexapoda</taxon>
        <taxon>Insecta</taxon>
        <taxon>Pterygota</taxon>
        <taxon>Neoptera</taxon>
        <taxon>Paraneoptera</taxon>
        <taxon>Hemiptera</taxon>
        <taxon>Sternorrhyncha</taxon>
        <taxon>Psylloidea</taxon>
        <taxon>Psyllidae</taxon>
        <taxon>Psyllinae</taxon>
        <taxon>Cacopsylla</taxon>
    </lineage>
</organism>
<accession>A0A8D9BUT9</accession>
<protein>
    <submittedName>
        <fullName evidence="2">Uncharacterized protein</fullName>
    </submittedName>
</protein>